<dbReference type="RefSeq" id="WP_226586190.1">
    <property type="nucleotide sequence ID" value="NZ_BLAY01000088.1"/>
</dbReference>
<evidence type="ECO:0000259" key="8">
    <source>
        <dbReference type="Pfam" id="PF01435"/>
    </source>
</evidence>
<keyword evidence="7" id="KW-1133">Transmembrane helix</keyword>
<feature type="transmembrane region" description="Helical" evidence="7">
    <location>
        <begin position="68"/>
        <end position="90"/>
    </location>
</feature>
<comment type="similarity">
    <text evidence="6">Belongs to the peptidase M48 family.</text>
</comment>
<evidence type="ECO:0000256" key="6">
    <source>
        <dbReference type="RuleBase" id="RU003983"/>
    </source>
</evidence>
<dbReference type="AlphaFoldDB" id="A0AAV3XDN4"/>
<feature type="domain" description="Peptidase M48" evidence="8">
    <location>
        <begin position="131"/>
        <end position="165"/>
    </location>
</feature>
<comment type="cofactor">
    <cofactor evidence="6">
        <name>Zn(2+)</name>
        <dbReference type="ChEBI" id="CHEBI:29105"/>
    </cofactor>
    <text evidence="6">Binds 1 zinc ion per subunit.</text>
</comment>
<evidence type="ECO:0000256" key="7">
    <source>
        <dbReference type="SAM" id="Phobius"/>
    </source>
</evidence>
<evidence type="ECO:0000256" key="4">
    <source>
        <dbReference type="ARBA" id="ARBA00022833"/>
    </source>
</evidence>
<sequence length="279" mass="31850">MHLIIILAALLLAWYLRLQWSDSAQNWAKRWQCALLCFALPPLLLIITAASILCMGPNGYMADLDNGLFSYFLALGFAAWALVKCLQLAFRGYGGVQQIRASTQTNIGDKSARILDTSALFSAQIGFWQPELVVSQGLLQKLDMPHLEAVLAHEQGHYYYRDTFWFFWLGWLRSFTSWLPNTEALWEELLALRELRADRWAANRVDPLLLAESLLFVASDRVQMVEHFCAAFSQSVGRNRLQERIEALLTPDASPGLNWWDWSWLLLAFVPLFAVPFHG</sequence>
<dbReference type="Gene3D" id="3.30.2010.10">
    <property type="entry name" value="Metalloproteases ('zincins'), catalytic domain"/>
    <property type="match status" value="1"/>
</dbReference>
<dbReference type="PANTHER" id="PTHR34978">
    <property type="entry name" value="POSSIBLE SENSOR-TRANSDUCER PROTEIN BLAR"/>
    <property type="match status" value="1"/>
</dbReference>
<dbReference type="GO" id="GO:0046872">
    <property type="term" value="F:metal ion binding"/>
    <property type="evidence" value="ECO:0007669"/>
    <property type="project" value="UniProtKB-KW"/>
</dbReference>
<feature type="transmembrane region" description="Helical" evidence="7">
    <location>
        <begin position="31"/>
        <end position="56"/>
    </location>
</feature>
<evidence type="ECO:0000256" key="3">
    <source>
        <dbReference type="ARBA" id="ARBA00022801"/>
    </source>
</evidence>
<keyword evidence="5 6" id="KW-0482">Metalloprotease</keyword>
<gene>
    <name evidence="9" type="ORF">MiSe_51620</name>
</gene>
<evidence type="ECO:0000256" key="1">
    <source>
        <dbReference type="ARBA" id="ARBA00022670"/>
    </source>
</evidence>
<keyword evidence="2" id="KW-0479">Metal-binding</keyword>
<keyword evidence="10" id="KW-1185">Reference proteome</keyword>
<keyword evidence="1 6" id="KW-0645">Protease</keyword>
<dbReference type="EMBL" id="BLAY01000088">
    <property type="protein sequence ID" value="GET40353.1"/>
    <property type="molecule type" value="Genomic_DNA"/>
</dbReference>
<accession>A0AAV3XDN4</accession>
<reference evidence="9" key="1">
    <citation type="submission" date="2019-10" db="EMBL/GenBank/DDBJ databases">
        <title>Draft genome sequece of Microseira wollei NIES-4236.</title>
        <authorList>
            <person name="Yamaguchi H."/>
            <person name="Suzuki S."/>
            <person name="Kawachi M."/>
        </authorList>
    </citation>
    <scope>NUCLEOTIDE SEQUENCE</scope>
    <source>
        <strain evidence="9">NIES-4236</strain>
    </source>
</reference>
<evidence type="ECO:0000256" key="5">
    <source>
        <dbReference type="ARBA" id="ARBA00023049"/>
    </source>
</evidence>
<proteinExistence type="inferred from homology"/>
<dbReference type="GO" id="GO:0004222">
    <property type="term" value="F:metalloendopeptidase activity"/>
    <property type="evidence" value="ECO:0007669"/>
    <property type="project" value="InterPro"/>
</dbReference>
<name>A0AAV3XDN4_9CYAN</name>
<dbReference type="GO" id="GO:0006508">
    <property type="term" value="P:proteolysis"/>
    <property type="evidence" value="ECO:0007669"/>
    <property type="project" value="UniProtKB-KW"/>
</dbReference>
<dbReference type="Pfam" id="PF01435">
    <property type="entry name" value="Peptidase_M48"/>
    <property type="match status" value="1"/>
</dbReference>
<dbReference type="CDD" id="cd07326">
    <property type="entry name" value="M56_BlaR1_MecR1_like"/>
    <property type="match status" value="1"/>
</dbReference>
<keyword evidence="4 6" id="KW-0862">Zinc</keyword>
<dbReference type="Proteomes" id="UP001050975">
    <property type="component" value="Unassembled WGS sequence"/>
</dbReference>
<evidence type="ECO:0000313" key="10">
    <source>
        <dbReference type="Proteomes" id="UP001050975"/>
    </source>
</evidence>
<keyword evidence="7" id="KW-0812">Transmembrane</keyword>
<dbReference type="PANTHER" id="PTHR34978:SF3">
    <property type="entry name" value="SLR0241 PROTEIN"/>
    <property type="match status" value="1"/>
</dbReference>
<evidence type="ECO:0000256" key="2">
    <source>
        <dbReference type="ARBA" id="ARBA00022723"/>
    </source>
</evidence>
<dbReference type="InterPro" id="IPR052173">
    <property type="entry name" value="Beta-lactam_resp_regulator"/>
</dbReference>
<dbReference type="InterPro" id="IPR001915">
    <property type="entry name" value="Peptidase_M48"/>
</dbReference>
<comment type="caution">
    <text evidence="9">The sequence shown here is derived from an EMBL/GenBank/DDBJ whole genome shotgun (WGS) entry which is preliminary data.</text>
</comment>
<evidence type="ECO:0000313" key="9">
    <source>
        <dbReference type="EMBL" id="GET40353.1"/>
    </source>
</evidence>
<keyword evidence="7" id="KW-0472">Membrane</keyword>
<protein>
    <recommendedName>
        <fullName evidence="8">Peptidase M48 domain-containing protein</fullName>
    </recommendedName>
</protein>
<organism evidence="9 10">
    <name type="scientific">Microseira wollei NIES-4236</name>
    <dbReference type="NCBI Taxonomy" id="2530354"/>
    <lineage>
        <taxon>Bacteria</taxon>
        <taxon>Bacillati</taxon>
        <taxon>Cyanobacteriota</taxon>
        <taxon>Cyanophyceae</taxon>
        <taxon>Oscillatoriophycideae</taxon>
        <taxon>Aerosakkonematales</taxon>
        <taxon>Aerosakkonemataceae</taxon>
        <taxon>Microseira</taxon>
    </lineage>
</organism>
<keyword evidence="3 6" id="KW-0378">Hydrolase</keyword>